<dbReference type="Pfam" id="PF13581">
    <property type="entry name" value="HATPase_c_2"/>
    <property type="match status" value="1"/>
</dbReference>
<dbReference type="InterPro" id="IPR003594">
    <property type="entry name" value="HATPase_dom"/>
</dbReference>
<evidence type="ECO:0000313" key="2">
    <source>
        <dbReference type="EMBL" id="MCG4609911.1"/>
    </source>
</evidence>
<evidence type="ECO:0000313" key="3">
    <source>
        <dbReference type="Proteomes" id="UP001298681"/>
    </source>
</evidence>
<dbReference type="EMBL" id="JAKNHQ010000003">
    <property type="protein sequence ID" value="MCG4609911.1"/>
    <property type="molecule type" value="Genomic_DNA"/>
</dbReference>
<dbReference type="InterPro" id="IPR036890">
    <property type="entry name" value="HATPase_C_sf"/>
</dbReference>
<name>A0ABS9MGI1_9FIRM</name>
<evidence type="ECO:0000259" key="1">
    <source>
        <dbReference type="Pfam" id="PF13581"/>
    </source>
</evidence>
<dbReference type="GO" id="GO:0005524">
    <property type="term" value="F:ATP binding"/>
    <property type="evidence" value="ECO:0007669"/>
    <property type="project" value="UniProtKB-KW"/>
</dbReference>
<dbReference type="Gene3D" id="3.30.565.10">
    <property type="entry name" value="Histidine kinase-like ATPase, C-terminal domain"/>
    <property type="match status" value="1"/>
</dbReference>
<feature type="domain" description="Histidine kinase/HSP90-like ATPase" evidence="1">
    <location>
        <begin position="16"/>
        <end position="136"/>
    </location>
</feature>
<dbReference type="SUPFAM" id="SSF55874">
    <property type="entry name" value="ATPase domain of HSP90 chaperone/DNA topoisomerase II/histidine kinase"/>
    <property type="match status" value="1"/>
</dbReference>
<keyword evidence="2" id="KW-0547">Nucleotide-binding</keyword>
<comment type="caution">
    <text evidence="2">The sequence shown here is derived from an EMBL/GenBank/DDBJ whole genome shotgun (WGS) entry which is preliminary data.</text>
</comment>
<protein>
    <submittedName>
        <fullName evidence="2">ATP-binding protein</fullName>
    </submittedName>
</protein>
<organism evidence="2 3">
    <name type="scientific">Anaeromassilibacillus senegalensis</name>
    <dbReference type="NCBI Taxonomy" id="1673717"/>
    <lineage>
        <taxon>Bacteria</taxon>
        <taxon>Bacillati</taxon>
        <taxon>Bacillota</taxon>
        <taxon>Clostridia</taxon>
        <taxon>Eubacteriales</taxon>
        <taxon>Acutalibacteraceae</taxon>
        <taxon>Anaeromassilibacillus</taxon>
    </lineage>
</organism>
<accession>A0ABS9MGI1</accession>
<dbReference type="Proteomes" id="UP001298681">
    <property type="component" value="Unassembled WGS sequence"/>
</dbReference>
<keyword evidence="3" id="KW-1185">Reference proteome</keyword>
<keyword evidence="2" id="KW-0067">ATP-binding</keyword>
<reference evidence="2 3" key="1">
    <citation type="submission" date="2022-01" db="EMBL/GenBank/DDBJ databases">
        <title>Collection of gut derived symbiotic bacterial strains cultured from healthy donors.</title>
        <authorList>
            <person name="Lin H."/>
            <person name="Kohout C."/>
            <person name="Waligurski E."/>
            <person name="Pamer E.G."/>
        </authorList>
    </citation>
    <scope>NUCLEOTIDE SEQUENCE [LARGE SCALE GENOMIC DNA]</scope>
    <source>
        <strain evidence="2 3">DFI.7.58</strain>
    </source>
</reference>
<proteinExistence type="predicted"/>
<gene>
    <name evidence="2" type="ORF">L0P57_03015</name>
</gene>
<dbReference type="RefSeq" id="WP_087230793.1">
    <property type="nucleotide sequence ID" value="NZ_JAKNHQ010000003.1"/>
</dbReference>
<sequence length="147" mass="15733">MSALTFDYVVPGDDFTQAGAASSDVKRKLKQIGCNADVIRRVAIAMYEGEINMVIHAGGGTAHVEIDPDKIYVVLEDHGPGIQDLSKAMKEGWSTAPDNVRSLGFGAGMGLPNIKKYSDILDIDTKVGEGTALYITVFTDRNRVGGD</sequence>